<dbReference type="OrthoDB" id="5297205at2"/>
<keyword evidence="7" id="KW-0317">Glutathione biosynthesis</keyword>
<feature type="binding site" evidence="6">
    <location>
        <position position="371"/>
    </location>
    <ligand>
        <name>L-glutamate</name>
        <dbReference type="ChEBI" id="CHEBI:29985"/>
    </ligand>
</feature>
<dbReference type="KEGG" id="bsan:CHH28_02970"/>
<dbReference type="Gene3D" id="3.60.20.40">
    <property type="match status" value="1"/>
</dbReference>
<proteinExistence type="inferred from homology"/>
<keyword evidence="7" id="KW-0378">Hydrolase</keyword>
<sequence length="526" mass="57035">MDILAAGGNAVDAAIAVAASLGVVEPYAAGIGGGGFWLIYNASENKYRFIDARETAPKAAHRDYYLKDGKPDRDRSINGPSAAAIPGQPAAFAYLSQRYGLLSLPQVLAPAIEQARTGFEVDARYQKLANFRLHHMRRYPVTAEIFLDDNQVPAVGHRIVQPELATTLELLAKQGKAGFYQGALANTLVEAVQANGGDWTLEDLANYQVVEREPIVFEYDEHTIISAPPPSSGGIALAQMLGMLDAYQQQTGTDWRQLDKVAQAHLLAEVMRRAYRDRAEFLGDPDFYQVPVDKLLSEQRAADYAASIDANKASVSLDMQGPANLHEGRHTTHLSVLDKYGNRVSATLSINLPFGSAFTVAGVVLNNEMDDFSLAPGVPNSYGLVGAEANAIAAGKRPLSSMTPTMIESCDQVAVLGAPGGSRIITQVLLGTLAHLQNEPVEQWVSQPRFHHQYLPDRIQIEPDTFNSSEINRLNTIGHEVRSVGRQYGNMQAILWDIQQGKVTAASDPRGVGAAEVLSVPQLNIR</sequence>
<evidence type="ECO:0000256" key="5">
    <source>
        <dbReference type="PIRSR" id="PIRSR600101-1"/>
    </source>
</evidence>
<feature type="binding site" evidence="6">
    <location>
        <begin position="400"/>
        <end position="401"/>
    </location>
    <ligand>
        <name>L-glutamate</name>
        <dbReference type="ChEBI" id="CHEBI:29985"/>
    </ligand>
</feature>
<dbReference type="GO" id="GO:0036374">
    <property type="term" value="F:glutathione hydrolase activity"/>
    <property type="evidence" value="ECO:0007669"/>
    <property type="project" value="UniProtKB-UniRule"/>
</dbReference>
<reference evidence="8 9" key="1">
    <citation type="submission" date="2017-07" db="EMBL/GenBank/DDBJ databases">
        <title>Annotated genome sequence of Bacterioplanes sanyensis isolated from Red Sea.</title>
        <authorList>
            <person name="Rehman Z.U."/>
        </authorList>
    </citation>
    <scope>NUCLEOTIDE SEQUENCE [LARGE SCALE GENOMIC DNA]</scope>
    <source>
        <strain evidence="8 9">NV9</strain>
    </source>
</reference>
<comment type="pathway">
    <text evidence="7">Sulfur metabolism; glutathione metabolism.</text>
</comment>
<comment type="PTM">
    <text evidence="7">Cleaved by autocatalysis into a large and a small subunit.</text>
</comment>
<dbReference type="InterPro" id="IPR029055">
    <property type="entry name" value="Ntn_hydrolases_N"/>
</dbReference>
<name>A0A222FF36_9GAMM</name>
<organism evidence="8 9">
    <name type="scientific">Bacterioplanes sanyensis</name>
    <dbReference type="NCBI Taxonomy" id="1249553"/>
    <lineage>
        <taxon>Bacteria</taxon>
        <taxon>Pseudomonadati</taxon>
        <taxon>Pseudomonadota</taxon>
        <taxon>Gammaproteobacteria</taxon>
        <taxon>Oceanospirillales</taxon>
        <taxon>Oceanospirillaceae</taxon>
        <taxon>Bacterioplanes</taxon>
    </lineage>
</organism>
<dbReference type="PRINTS" id="PR01210">
    <property type="entry name" value="GGTRANSPTASE"/>
</dbReference>
<evidence type="ECO:0000256" key="7">
    <source>
        <dbReference type="RuleBase" id="RU368036"/>
    </source>
</evidence>
<dbReference type="GO" id="GO:0006750">
    <property type="term" value="P:glutathione biosynthetic process"/>
    <property type="evidence" value="ECO:0007669"/>
    <property type="project" value="UniProtKB-KW"/>
</dbReference>
<protein>
    <recommendedName>
        <fullName evidence="7">Glutathione hydrolase proenzyme</fullName>
        <ecNumber evidence="7">2.3.2.2</ecNumber>
        <ecNumber evidence="7">3.4.19.13</ecNumber>
    </recommendedName>
    <component>
        <recommendedName>
            <fullName evidence="7">Glutathione hydrolase large chain</fullName>
        </recommendedName>
    </component>
    <component>
        <recommendedName>
            <fullName evidence="7">Glutathione hydrolase small chain</fullName>
        </recommendedName>
    </component>
</protein>
<keyword evidence="7 8" id="KW-0808">Transferase</keyword>
<dbReference type="InterPro" id="IPR000101">
    <property type="entry name" value="GGT_peptidase"/>
</dbReference>
<dbReference type="GO" id="GO:0103068">
    <property type="term" value="F:leukotriene C4 gamma-glutamyl transferase activity"/>
    <property type="evidence" value="ECO:0007669"/>
    <property type="project" value="UniProtKB-EC"/>
</dbReference>
<comment type="catalytic activity">
    <reaction evidence="2 7">
        <text>glutathione + H2O = L-cysteinylglycine + L-glutamate</text>
        <dbReference type="Rhea" id="RHEA:28807"/>
        <dbReference type="ChEBI" id="CHEBI:15377"/>
        <dbReference type="ChEBI" id="CHEBI:29985"/>
        <dbReference type="ChEBI" id="CHEBI:57925"/>
        <dbReference type="ChEBI" id="CHEBI:61694"/>
        <dbReference type="EC" id="3.4.19.13"/>
    </reaction>
</comment>
<gene>
    <name evidence="8" type="primary">ggt</name>
    <name evidence="8" type="ORF">CHH28_02970</name>
</gene>
<dbReference type="InterPro" id="IPR043138">
    <property type="entry name" value="GGT_lsub"/>
</dbReference>
<comment type="catalytic activity">
    <reaction evidence="4 7">
        <text>an N-terminal (5-L-glutamyl)-[peptide] + an alpha-amino acid = 5-L-glutamyl amino acid + an N-terminal L-alpha-aminoacyl-[peptide]</text>
        <dbReference type="Rhea" id="RHEA:23904"/>
        <dbReference type="Rhea" id="RHEA-COMP:9780"/>
        <dbReference type="Rhea" id="RHEA-COMP:9795"/>
        <dbReference type="ChEBI" id="CHEBI:77644"/>
        <dbReference type="ChEBI" id="CHEBI:78597"/>
        <dbReference type="ChEBI" id="CHEBI:78599"/>
        <dbReference type="ChEBI" id="CHEBI:78608"/>
        <dbReference type="EC" id="2.3.2.2"/>
    </reaction>
</comment>
<comment type="catalytic activity">
    <reaction evidence="1 7">
        <text>an S-substituted glutathione + H2O = an S-substituted L-cysteinylglycine + L-glutamate</text>
        <dbReference type="Rhea" id="RHEA:59468"/>
        <dbReference type="ChEBI" id="CHEBI:15377"/>
        <dbReference type="ChEBI" id="CHEBI:29985"/>
        <dbReference type="ChEBI" id="CHEBI:90779"/>
        <dbReference type="ChEBI" id="CHEBI:143103"/>
        <dbReference type="EC" id="3.4.19.13"/>
    </reaction>
</comment>
<evidence type="ECO:0000313" key="9">
    <source>
        <dbReference type="Proteomes" id="UP000202440"/>
    </source>
</evidence>
<feature type="binding site" evidence="6">
    <location>
        <position position="421"/>
    </location>
    <ligand>
        <name>L-glutamate</name>
        <dbReference type="ChEBI" id="CHEBI:29985"/>
    </ligand>
</feature>
<feature type="binding site" evidence="6">
    <location>
        <begin position="349"/>
        <end position="351"/>
    </location>
    <ligand>
        <name>L-glutamate</name>
        <dbReference type="ChEBI" id="CHEBI:29985"/>
    </ligand>
</feature>
<evidence type="ECO:0000256" key="4">
    <source>
        <dbReference type="ARBA" id="ARBA00047417"/>
    </source>
</evidence>
<dbReference type="EC" id="3.4.19.13" evidence="7"/>
<evidence type="ECO:0000256" key="1">
    <source>
        <dbReference type="ARBA" id="ARBA00001049"/>
    </source>
</evidence>
<dbReference type="GO" id="GO:0006751">
    <property type="term" value="P:glutathione catabolic process"/>
    <property type="evidence" value="ECO:0007669"/>
    <property type="project" value="UniProtKB-UniRule"/>
</dbReference>
<dbReference type="AlphaFoldDB" id="A0A222FF36"/>
<dbReference type="PANTHER" id="PTHR43199">
    <property type="entry name" value="GLUTATHIONE HYDROLASE"/>
    <property type="match status" value="1"/>
</dbReference>
<dbReference type="SUPFAM" id="SSF56235">
    <property type="entry name" value="N-terminal nucleophile aminohydrolases (Ntn hydrolases)"/>
    <property type="match status" value="1"/>
</dbReference>
<feature type="active site" description="Nucleophile" evidence="5">
    <location>
        <position position="331"/>
    </location>
</feature>
<evidence type="ECO:0000313" key="8">
    <source>
        <dbReference type="EMBL" id="ASP37695.1"/>
    </source>
</evidence>
<keyword evidence="7" id="KW-0865">Zymogen</keyword>
<dbReference type="Proteomes" id="UP000202440">
    <property type="component" value="Chromosome"/>
</dbReference>
<keyword evidence="3 7" id="KW-0012">Acyltransferase</keyword>
<accession>A0A222FF36</accession>
<comment type="similarity">
    <text evidence="7">Belongs to the gamma-glutamyltransferase family.</text>
</comment>
<dbReference type="InterPro" id="IPR051792">
    <property type="entry name" value="GGT_bact"/>
</dbReference>
<dbReference type="Pfam" id="PF01019">
    <property type="entry name" value="G_glu_transpept"/>
    <property type="match status" value="1"/>
</dbReference>
<keyword evidence="9" id="KW-1185">Reference proteome</keyword>
<dbReference type="EC" id="2.3.2.2" evidence="7"/>
<dbReference type="Gene3D" id="1.10.246.130">
    <property type="match status" value="1"/>
</dbReference>
<feature type="binding site" evidence="6">
    <location>
        <position position="53"/>
    </location>
    <ligand>
        <name>L-glutamate</name>
        <dbReference type="ChEBI" id="CHEBI:29985"/>
    </ligand>
</feature>
<evidence type="ECO:0000256" key="2">
    <source>
        <dbReference type="ARBA" id="ARBA00001089"/>
    </source>
</evidence>
<evidence type="ECO:0000256" key="3">
    <source>
        <dbReference type="ARBA" id="ARBA00023315"/>
    </source>
</evidence>
<dbReference type="PANTHER" id="PTHR43199:SF6">
    <property type="entry name" value="GLUTATHIONE HYDROLASE PROENZYME"/>
    <property type="match status" value="1"/>
</dbReference>
<dbReference type="EMBL" id="CP022530">
    <property type="protein sequence ID" value="ASP37695.1"/>
    <property type="molecule type" value="Genomic_DNA"/>
</dbReference>
<comment type="subunit">
    <text evidence="7">This enzyme consists of two polypeptide chains, which are synthesized in precursor form from a single polypeptide.</text>
</comment>
<dbReference type="UniPathway" id="UPA00204"/>
<evidence type="ECO:0000256" key="6">
    <source>
        <dbReference type="PIRSR" id="PIRSR600101-2"/>
    </source>
</evidence>
<dbReference type="InterPro" id="IPR043137">
    <property type="entry name" value="GGT_ssub_C"/>
</dbReference>
<dbReference type="NCBIfam" id="TIGR00066">
    <property type="entry name" value="g_glut_trans"/>
    <property type="match status" value="1"/>
</dbReference>